<dbReference type="SFLD" id="SFLDS00003">
    <property type="entry name" value="Haloacid_Dehalogenase"/>
    <property type="match status" value="1"/>
</dbReference>
<dbReference type="GO" id="GO:0016791">
    <property type="term" value="F:phosphatase activity"/>
    <property type="evidence" value="ECO:0007669"/>
    <property type="project" value="UniProtKB-ARBA"/>
</dbReference>
<keyword evidence="2" id="KW-1185">Reference proteome</keyword>
<dbReference type="PANTHER" id="PTHR10000:SF8">
    <property type="entry name" value="HAD SUPERFAMILY HYDROLASE-LIKE, TYPE 3"/>
    <property type="match status" value="1"/>
</dbReference>
<dbReference type="SUPFAM" id="SSF56784">
    <property type="entry name" value="HAD-like"/>
    <property type="match status" value="1"/>
</dbReference>
<reference evidence="1 2" key="1">
    <citation type="submission" date="2018-10" db="EMBL/GenBank/DDBJ databases">
        <title>Sinomicrobium pectinilyticum sp. nov., a pectinase-producing bacterium isolated from alkaline and saline soil, and emended description of the genus Sinomicrobium.</title>
        <authorList>
            <person name="Cheng B."/>
            <person name="Li C."/>
            <person name="Lai Q."/>
            <person name="Du M."/>
            <person name="Shao Z."/>
            <person name="Xu P."/>
            <person name="Yang C."/>
        </authorList>
    </citation>
    <scope>NUCLEOTIDE SEQUENCE [LARGE SCALE GENOMIC DNA]</scope>
    <source>
        <strain evidence="1 2">5DNS001</strain>
    </source>
</reference>
<sequence length="274" mass="31395">MDLSQIKLIATDMDGTLLNSQNNVSEKFFKIFKELKQHHIHFVAASGRQYHSITDKLHSIADDITIIAENGAIAKQRGKELLVTPLSLSVVRDAITLIRPLEDAYIVICGKDRAYIETENIAFHDMFREYYHEFTKVPDLNNIEGDEFLKIAVYSFGGSEKNIYPHVRHLEETLQVKVSGEYWLDISSQDANKGHALRLIQEKLNVTREETLVFGDYNNDLEMMEQAYFSYAMENAHQNVLNAARYRTLSNDNNGVEHILEKLLEAKRMAISGQ</sequence>
<evidence type="ECO:0000313" key="1">
    <source>
        <dbReference type="EMBL" id="RNL91065.1"/>
    </source>
</evidence>
<protein>
    <submittedName>
        <fullName evidence="1">HAD family phosphatase</fullName>
    </submittedName>
</protein>
<proteinExistence type="predicted"/>
<dbReference type="EMBL" id="RJTM01000028">
    <property type="protein sequence ID" value="RNL91065.1"/>
    <property type="molecule type" value="Genomic_DNA"/>
</dbReference>
<dbReference type="NCBIfam" id="TIGR01484">
    <property type="entry name" value="HAD-SF-IIB"/>
    <property type="match status" value="1"/>
</dbReference>
<comment type="caution">
    <text evidence="1">The sequence shown here is derived from an EMBL/GenBank/DDBJ whole genome shotgun (WGS) entry which is preliminary data.</text>
</comment>
<dbReference type="PANTHER" id="PTHR10000">
    <property type="entry name" value="PHOSPHOSERINE PHOSPHATASE"/>
    <property type="match status" value="1"/>
</dbReference>
<dbReference type="Pfam" id="PF08282">
    <property type="entry name" value="Hydrolase_3"/>
    <property type="match status" value="1"/>
</dbReference>
<dbReference type="InterPro" id="IPR036412">
    <property type="entry name" value="HAD-like_sf"/>
</dbReference>
<gene>
    <name evidence="1" type="ORF">ED312_05190</name>
</gene>
<evidence type="ECO:0000313" key="2">
    <source>
        <dbReference type="Proteomes" id="UP000267469"/>
    </source>
</evidence>
<dbReference type="Proteomes" id="UP000267469">
    <property type="component" value="Unassembled WGS sequence"/>
</dbReference>
<dbReference type="RefSeq" id="WP_123214947.1">
    <property type="nucleotide sequence ID" value="NZ_RJTM01000028.1"/>
</dbReference>
<dbReference type="GO" id="GO:0005829">
    <property type="term" value="C:cytosol"/>
    <property type="evidence" value="ECO:0007669"/>
    <property type="project" value="TreeGrafter"/>
</dbReference>
<dbReference type="Gene3D" id="3.30.1240.10">
    <property type="match status" value="1"/>
</dbReference>
<dbReference type="CDD" id="cd07518">
    <property type="entry name" value="HAD_YbiV-Like"/>
    <property type="match status" value="1"/>
</dbReference>
<dbReference type="OrthoDB" id="9814970at2"/>
<dbReference type="InterPro" id="IPR000150">
    <property type="entry name" value="Cof"/>
</dbReference>
<dbReference type="SFLD" id="SFLDG01144">
    <property type="entry name" value="C2.B.4:_PGP_Like"/>
    <property type="match status" value="1"/>
</dbReference>
<accession>A0A3N0ET03</accession>
<organism evidence="1 2">
    <name type="scientific">Sinomicrobium pectinilyticum</name>
    <dbReference type="NCBI Taxonomy" id="1084421"/>
    <lineage>
        <taxon>Bacteria</taxon>
        <taxon>Pseudomonadati</taxon>
        <taxon>Bacteroidota</taxon>
        <taxon>Flavobacteriia</taxon>
        <taxon>Flavobacteriales</taxon>
        <taxon>Flavobacteriaceae</taxon>
        <taxon>Sinomicrobium</taxon>
    </lineage>
</organism>
<dbReference type="InterPro" id="IPR023214">
    <property type="entry name" value="HAD_sf"/>
</dbReference>
<dbReference type="InterPro" id="IPR006379">
    <property type="entry name" value="HAD-SF_hydro_IIB"/>
</dbReference>
<dbReference type="AlphaFoldDB" id="A0A3N0ET03"/>
<dbReference type="Gene3D" id="3.40.50.1000">
    <property type="entry name" value="HAD superfamily/HAD-like"/>
    <property type="match status" value="1"/>
</dbReference>
<name>A0A3N0ET03_SINP1</name>
<dbReference type="NCBIfam" id="TIGR00099">
    <property type="entry name" value="Cof-subfamily"/>
    <property type="match status" value="1"/>
</dbReference>
<dbReference type="GO" id="GO:0000287">
    <property type="term" value="F:magnesium ion binding"/>
    <property type="evidence" value="ECO:0007669"/>
    <property type="project" value="TreeGrafter"/>
</dbReference>
<dbReference type="SFLD" id="SFLDG01140">
    <property type="entry name" value="C2.B:_Phosphomannomutase_and_P"/>
    <property type="match status" value="1"/>
</dbReference>
<dbReference type="PROSITE" id="PS01228">
    <property type="entry name" value="COF_1"/>
    <property type="match status" value="1"/>
</dbReference>